<evidence type="ECO:0000313" key="2">
    <source>
        <dbReference type="Proteomes" id="UP000243342"/>
    </source>
</evidence>
<dbReference type="RefSeq" id="WP_071657532.1">
    <property type="nucleotide sequence ID" value="NZ_MLCF01000089.1"/>
</dbReference>
<protein>
    <submittedName>
        <fullName evidence="1">Uncharacterized protein</fullName>
    </submittedName>
</protein>
<dbReference type="AlphaFoldDB" id="A0A1J7BSR8"/>
<name>A0A1J7BSR8_9ACTN</name>
<organism evidence="1 2">
    <name type="scientific">Mangrovactinospora gilvigrisea</name>
    <dbReference type="NCBI Taxonomy" id="1428644"/>
    <lineage>
        <taxon>Bacteria</taxon>
        <taxon>Bacillati</taxon>
        <taxon>Actinomycetota</taxon>
        <taxon>Actinomycetes</taxon>
        <taxon>Kitasatosporales</taxon>
        <taxon>Streptomycetaceae</taxon>
        <taxon>Mangrovactinospora</taxon>
    </lineage>
</organism>
<evidence type="ECO:0000313" key="1">
    <source>
        <dbReference type="EMBL" id="OIV36505.1"/>
    </source>
</evidence>
<gene>
    <name evidence="1" type="ORF">BIV57_15885</name>
</gene>
<dbReference type="EMBL" id="MLCF01000089">
    <property type="protein sequence ID" value="OIV36505.1"/>
    <property type="molecule type" value="Genomic_DNA"/>
</dbReference>
<dbReference type="Proteomes" id="UP000243342">
    <property type="component" value="Unassembled WGS sequence"/>
</dbReference>
<reference evidence="1 2" key="1">
    <citation type="submission" date="2016-10" db="EMBL/GenBank/DDBJ databases">
        <title>Genome sequence of Streptomyces gilvigriseus MUSC 26.</title>
        <authorList>
            <person name="Lee L.-H."/>
            <person name="Ser H.-L."/>
        </authorList>
    </citation>
    <scope>NUCLEOTIDE SEQUENCE [LARGE SCALE GENOMIC DNA]</scope>
    <source>
        <strain evidence="1 2">MUSC 26</strain>
    </source>
</reference>
<proteinExistence type="predicted"/>
<comment type="caution">
    <text evidence="1">The sequence shown here is derived from an EMBL/GenBank/DDBJ whole genome shotgun (WGS) entry which is preliminary data.</text>
</comment>
<accession>A0A1J7BSR8</accession>
<sequence>MADANAMCTHTFTPVDNGKVLEDKRITYADVTLGEVDDLGATNPTEAITHTVNNGKHEVKIQQPDGFHTYTEK</sequence>
<keyword evidence="2" id="KW-1185">Reference proteome</keyword>